<organism evidence="1 2">
    <name type="scientific">Arenibacter antarcticus</name>
    <dbReference type="NCBI Taxonomy" id="2040469"/>
    <lineage>
        <taxon>Bacteria</taxon>
        <taxon>Pseudomonadati</taxon>
        <taxon>Bacteroidota</taxon>
        <taxon>Flavobacteriia</taxon>
        <taxon>Flavobacteriales</taxon>
        <taxon>Flavobacteriaceae</taxon>
        <taxon>Arenibacter</taxon>
    </lineage>
</organism>
<dbReference type="RefSeq" id="WP_285903377.1">
    <property type="nucleotide sequence ID" value="NZ_CP166679.1"/>
</dbReference>
<accession>A0ABW5V9T8</accession>
<dbReference type="EMBL" id="JBHUOK010000003">
    <property type="protein sequence ID" value="MFD2788428.1"/>
    <property type="molecule type" value="Genomic_DNA"/>
</dbReference>
<evidence type="ECO:0000313" key="1">
    <source>
        <dbReference type="EMBL" id="MFD2788428.1"/>
    </source>
</evidence>
<comment type="caution">
    <text evidence="1">The sequence shown here is derived from an EMBL/GenBank/DDBJ whole genome shotgun (WGS) entry which is preliminary data.</text>
</comment>
<protein>
    <submittedName>
        <fullName evidence="1">Uncharacterized protein</fullName>
    </submittedName>
</protein>
<dbReference type="Proteomes" id="UP001597532">
    <property type="component" value="Unassembled WGS sequence"/>
</dbReference>
<keyword evidence="2" id="KW-1185">Reference proteome</keyword>
<reference evidence="2" key="1">
    <citation type="journal article" date="2019" name="Int. J. Syst. Evol. Microbiol.">
        <title>The Global Catalogue of Microorganisms (GCM) 10K type strain sequencing project: providing services to taxonomists for standard genome sequencing and annotation.</title>
        <authorList>
            <consortium name="The Broad Institute Genomics Platform"/>
            <consortium name="The Broad Institute Genome Sequencing Center for Infectious Disease"/>
            <person name="Wu L."/>
            <person name="Ma J."/>
        </authorList>
    </citation>
    <scope>NUCLEOTIDE SEQUENCE [LARGE SCALE GENOMIC DNA]</scope>
    <source>
        <strain evidence="2">KCTC 52924</strain>
    </source>
</reference>
<gene>
    <name evidence="1" type="ORF">ACFS1K_01490</name>
</gene>
<proteinExistence type="predicted"/>
<sequence length="43" mass="4868">MRTALSYALTDKGATWLSLRKAIKKPYYGDSMLRCNSVIDSIE</sequence>
<evidence type="ECO:0000313" key="2">
    <source>
        <dbReference type="Proteomes" id="UP001597532"/>
    </source>
</evidence>
<name>A0ABW5V9T8_9FLAO</name>